<dbReference type="AlphaFoldDB" id="A0A1B2J0I4"/>
<gene>
    <name evidence="1" type="ORF">AYR63_12375</name>
</gene>
<organism evidence="1 2">
    <name type="scientific">Secundilactobacillus paracollinoides</name>
    <dbReference type="NCBI Taxonomy" id="240427"/>
    <lineage>
        <taxon>Bacteria</taxon>
        <taxon>Bacillati</taxon>
        <taxon>Bacillota</taxon>
        <taxon>Bacilli</taxon>
        <taxon>Lactobacillales</taxon>
        <taxon>Lactobacillaceae</taxon>
        <taxon>Secundilactobacillus</taxon>
    </lineage>
</organism>
<protein>
    <recommendedName>
        <fullName evidence="3">Damage-inducible protein J</fullName>
    </recommendedName>
</protein>
<dbReference type="InterPro" id="IPR013321">
    <property type="entry name" value="Arc_rbn_hlx_hlx"/>
</dbReference>
<dbReference type="Gene3D" id="1.10.1220.10">
    <property type="entry name" value="Met repressor-like"/>
    <property type="match status" value="1"/>
</dbReference>
<sequence>MSKNNQITKQFNFTIDAQVAEKAESIMRSADISPESLIKQLYSQISETGTIPFNPKSTVNNNVISKLTKASYERGQRVKTQKEIDAFFDDDGGY</sequence>
<dbReference type="KEGG" id="lpd:AYR62_05465"/>
<dbReference type="RefSeq" id="WP_054710987.1">
    <property type="nucleotide sequence ID" value="NZ_CP014915.1"/>
</dbReference>
<proteinExistence type="predicted"/>
<accession>A0A1B2J0I4</accession>
<evidence type="ECO:0000313" key="2">
    <source>
        <dbReference type="Proteomes" id="UP000093267"/>
    </source>
</evidence>
<keyword evidence="2" id="KW-1185">Reference proteome</keyword>
<name>A0A1B2J0I4_9LACO</name>
<dbReference type="Proteomes" id="UP000093267">
    <property type="component" value="Chromosome"/>
</dbReference>
<evidence type="ECO:0008006" key="3">
    <source>
        <dbReference type="Google" id="ProtNLM"/>
    </source>
</evidence>
<evidence type="ECO:0000313" key="1">
    <source>
        <dbReference type="EMBL" id="ANZ67854.1"/>
    </source>
</evidence>
<dbReference type="GO" id="GO:0006355">
    <property type="term" value="P:regulation of DNA-templated transcription"/>
    <property type="evidence" value="ECO:0007669"/>
    <property type="project" value="InterPro"/>
</dbReference>
<reference evidence="1 2" key="1">
    <citation type="submission" date="2016-03" db="EMBL/GenBank/DDBJ databases">
        <title>Pediococcus and Lactobacillus from brewery environment - whole genome sequencing and assembly.</title>
        <authorList>
            <person name="Behr J."/>
            <person name="Geissler A.J."/>
            <person name="Vogel R.F."/>
        </authorList>
    </citation>
    <scope>NUCLEOTIDE SEQUENCE [LARGE SCALE GENOMIC DNA]</scope>
    <source>
        <strain evidence="1 2">TMW 1.1995</strain>
    </source>
</reference>
<dbReference type="EMBL" id="CP014924">
    <property type="protein sequence ID" value="ANZ67854.1"/>
    <property type="molecule type" value="Genomic_DNA"/>
</dbReference>